<reference evidence="1" key="1">
    <citation type="submission" date="2022-07" db="EMBL/GenBank/DDBJ databases">
        <title>Gramela sediminis sp. nov., isolated from deep-sea sediment of the Indian Ocean.</title>
        <authorList>
            <person name="Shi H."/>
        </authorList>
    </citation>
    <scope>NUCLEOTIDE SEQUENCE</scope>
    <source>
        <strain evidence="1">GC03-9</strain>
    </source>
</reference>
<protein>
    <submittedName>
        <fullName evidence="1">Uncharacterized protein</fullName>
    </submittedName>
</protein>
<keyword evidence="2" id="KW-1185">Reference proteome</keyword>
<name>A0A9X2I2B3_9FLAO</name>
<sequence length="810" mass="91994">MKKLMILTWIFILSACSNQVKEDFSLTEHIPENAEIILISPDLKSFVTSLNDNGFLNNSDFHFKNNLKKELGFLPYLNLRNETAIAFSNLKDESFSYSLITKRDSALIPLDSIPNKSIENLKEGSLEYKKINLEDFHFYLKETGNMVLITNSKNKLHIKDNSSKSLHSERFKEVYKAADPNKNSVFINHKFGILNSVIGETGSRSIQKITDWSVVELDVDPSEIKANGISLFDNLIDLPGVLRRSKPGVAETTRVCPSEFISLYAFSFDQPGEPVVPQNGQEADSTKIYTPDLLEHIQEIARVNLPEGSSLVLNAIEIETAKEQLAGTGEQVEEFRGKPVLRLIKKPDIQLALSNMVEIPALNYYTILDHFIIFAPEIEILQKHISSFLNSNSISEQAYFKDMMNSISSESSMLLITRNSAFTERLTAGQTSSSFQLNRNSLTMLQFIMEKDFAHIHAYFSNSEDNSQNSSGPEQFSSVKLDAPLATRPYFFKNHKTDQFDIAVQDEQNRLHLFSNKGNLFWRKELDSKITSDIYQVDLFKNGNQQLAFSTGYNLEVLDRNGNRVKPFPISFNQPLTQPVSVFDYDNNRNYRFVLTQNNRLYMVGPKGKGIKGFQFEKAGSQIAMPPKHIRLGTKDYILVPEKSGRLNILSRQGEIRVPISESIQFSDNQWYGYRDKFVSTAPQGNLLEISQQGQISKKNLDLAENNRLVAGNDLLVYLNENQLSINEKTAELDFGLYTNPQLFEIQGRSLIAITDLQTHKVYLFNSDAELLEGFPVYGNSQVDIANADLDRRLELIVQGEENEIIMYKL</sequence>
<proteinExistence type="predicted"/>
<dbReference type="PROSITE" id="PS51257">
    <property type="entry name" value="PROKAR_LIPOPROTEIN"/>
    <property type="match status" value="1"/>
</dbReference>
<dbReference type="EMBL" id="JANCNS010000001">
    <property type="protein sequence ID" value="MCP9199706.1"/>
    <property type="molecule type" value="Genomic_DNA"/>
</dbReference>
<dbReference type="AlphaFoldDB" id="A0A9X2I2B3"/>
<comment type="caution">
    <text evidence="1">The sequence shown here is derived from an EMBL/GenBank/DDBJ whole genome shotgun (WGS) entry which is preliminary data.</text>
</comment>
<dbReference type="RefSeq" id="WP_241550225.1">
    <property type="nucleotide sequence ID" value="NZ_JANCNS010000001.1"/>
</dbReference>
<dbReference type="Proteomes" id="UP001155280">
    <property type="component" value="Unassembled WGS sequence"/>
</dbReference>
<evidence type="ECO:0000313" key="2">
    <source>
        <dbReference type="Proteomes" id="UP001155280"/>
    </source>
</evidence>
<organism evidence="1 2">
    <name type="scientific">Christiangramia oceanisediminis</name>
    <dbReference type="NCBI Taxonomy" id="2920386"/>
    <lineage>
        <taxon>Bacteria</taxon>
        <taxon>Pseudomonadati</taxon>
        <taxon>Bacteroidota</taxon>
        <taxon>Flavobacteriia</taxon>
        <taxon>Flavobacteriales</taxon>
        <taxon>Flavobacteriaceae</taxon>
        <taxon>Christiangramia</taxon>
    </lineage>
</organism>
<gene>
    <name evidence="1" type="ORF">MKO06_07305</name>
</gene>
<evidence type="ECO:0000313" key="1">
    <source>
        <dbReference type="EMBL" id="MCP9199706.1"/>
    </source>
</evidence>
<accession>A0A9X2I2B3</accession>